<reference evidence="4 5" key="1">
    <citation type="submission" date="2013-12" db="EMBL/GenBank/DDBJ databases">
        <authorList>
            <person name="Formusa P.A."/>
            <person name="Habash M."/>
            <person name="Lee H."/>
            <person name="Trevors J.T."/>
        </authorList>
    </citation>
    <scope>NUCLEOTIDE SEQUENCE [LARGE SCALE GENOMIC DNA]</scope>
    <source>
        <strain evidence="4 5">PD30</strain>
    </source>
</reference>
<keyword evidence="4" id="KW-0418">Kinase</keyword>
<evidence type="ECO:0000313" key="4">
    <source>
        <dbReference type="EMBL" id="KDD68631.1"/>
    </source>
</evidence>
<evidence type="ECO:0000259" key="3">
    <source>
        <dbReference type="PROSITE" id="PS51371"/>
    </source>
</evidence>
<dbReference type="EMBL" id="AZQQ01000077">
    <property type="protein sequence ID" value="KDD68631.1"/>
    <property type="molecule type" value="Genomic_DNA"/>
</dbReference>
<gene>
    <name evidence="4" type="ORF">V466_14165</name>
</gene>
<dbReference type="Pfam" id="PF00571">
    <property type="entry name" value="CBS"/>
    <property type="match status" value="2"/>
</dbReference>
<accession>A0A059L346</accession>
<dbReference type="SMART" id="SM00116">
    <property type="entry name" value="CBS"/>
    <property type="match status" value="2"/>
</dbReference>
<dbReference type="InterPro" id="IPR051257">
    <property type="entry name" value="Diverse_CBS-Domain"/>
</dbReference>
<dbReference type="AlphaFoldDB" id="A0A059L346"/>
<dbReference type="eggNOG" id="COG2905">
    <property type="taxonomic scope" value="Bacteria"/>
</dbReference>
<keyword evidence="1 2" id="KW-0129">CBS domain</keyword>
<dbReference type="RefSeq" id="WP_033057363.1">
    <property type="nucleotide sequence ID" value="NZ_AZQQ01000077.1"/>
</dbReference>
<dbReference type="GO" id="GO:0016301">
    <property type="term" value="F:kinase activity"/>
    <property type="evidence" value="ECO:0007669"/>
    <property type="project" value="UniProtKB-KW"/>
</dbReference>
<evidence type="ECO:0000256" key="1">
    <source>
        <dbReference type="ARBA" id="ARBA00023122"/>
    </source>
</evidence>
<sequence length="146" mass="16014">MKTVAQLLKLKAEQNHEVHTIAPHQMVLEALMVMAAKNVGALPVVKNGEVVGIISERDYARKLVLKGRSSVGTPVEDIMVSPVITVDTHQTVETCMGIMSDKRLRHLPVVENGTLIGLLSIGDLVKEAIAEQAELIRQLEQYIRGE</sequence>
<dbReference type="PANTHER" id="PTHR43080:SF2">
    <property type="entry name" value="CBS DOMAIN-CONTAINING PROTEIN"/>
    <property type="match status" value="1"/>
</dbReference>
<feature type="domain" description="CBS" evidence="3">
    <location>
        <begin position="79"/>
        <end position="134"/>
    </location>
</feature>
<name>A0A059L346_9PSED</name>
<dbReference type="CDD" id="cd04623">
    <property type="entry name" value="CBS_pair_bac_euk"/>
    <property type="match status" value="1"/>
</dbReference>
<dbReference type="Gene3D" id="3.10.580.10">
    <property type="entry name" value="CBS-domain"/>
    <property type="match status" value="1"/>
</dbReference>
<dbReference type="PANTHER" id="PTHR43080">
    <property type="entry name" value="CBS DOMAIN-CONTAINING PROTEIN CBSX3, MITOCHONDRIAL"/>
    <property type="match status" value="1"/>
</dbReference>
<protein>
    <submittedName>
        <fullName evidence="4">Histidine kinase</fullName>
    </submittedName>
</protein>
<dbReference type="Proteomes" id="UP000026739">
    <property type="component" value="Unassembled WGS sequence"/>
</dbReference>
<evidence type="ECO:0000313" key="5">
    <source>
        <dbReference type="Proteomes" id="UP000026739"/>
    </source>
</evidence>
<dbReference type="InterPro" id="IPR046342">
    <property type="entry name" value="CBS_dom_sf"/>
</dbReference>
<organism evidence="4 5">
    <name type="scientific">Pseudomonas mandelii PD30</name>
    <dbReference type="NCBI Taxonomy" id="1419583"/>
    <lineage>
        <taxon>Bacteria</taxon>
        <taxon>Pseudomonadati</taxon>
        <taxon>Pseudomonadota</taxon>
        <taxon>Gammaproteobacteria</taxon>
        <taxon>Pseudomonadales</taxon>
        <taxon>Pseudomonadaceae</taxon>
        <taxon>Pseudomonas</taxon>
    </lineage>
</organism>
<evidence type="ECO:0000256" key="2">
    <source>
        <dbReference type="PROSITE-ProRule" id="PRU00703"/>
    </source>
</evidence>
<comment type="caution">
    <text evidence="4">The sequence shown here is derived from an EMBL/GenBank/DDBJ whole genome shotgun (WGS) entry which is preliminary data.</text>
</comment>
<proteinExistence type="predicted"/>
<dbReference type="PROSITE" id="PS51371">
    <property type="entry name" value="CBS"/>
    <property type="match status" value="2"/>
</dbReference>
<dbReference type="InterPro" id="IPR000644">
    <property type="entry name" value="CBS_dom"/>
</dbReference>
<keyword evidence="4" id="KW-0808">Transferase</keyword>
<dbReference type="SUPFAM" id="SSF54631">
    <property type="entry name" value="CBS-domain pair"/>
    <property type="match status" value="1"/>
</dbReference>
<feature type="domain" description="CBS" evidence="3">
    <location>
        <begin position="14"/>
        <end position="70"/>
    </location>
</feature>
<dbReference type="InterPro" id="IPR044725">
    <property type="entry name" value="CBSX3_CBS_dom"/>
</dbReference>